<comment type="caution">
    <text evidence="2">The sequence shown here is derived from an EMBL/GenBank/DDBJ whole genome shotgun (WGS) entry which is preliminary data.</text>
</comment>
<dbReference type="RefSeq" id="WP_206580762.1">
    <property type="nucleotide sequence ID" value="NZ_JAFJZZ010000001.1"/>
</dbReference>
<reference evidence="2" key="1">
    <citation type="submission" date="2021-02" db="EMBL/GenBank/DDBJ databases">
        <title>Abyssanaerobacter marinus gen.nov., sp., nov, anaerobic bacterium isolated from the Onnuri vent field of Indian Ocean and suggestion of Mogibacteriaceae fam. nov., and proposal of reclassification of ambiguous this family's genus member.</title>
        <authorList>
            <person name="Kim Y.J."/>
            <person name="Yang J.-A."/>
        </authorList>
    </citation>
    <scope>NUCLEOTIDE SEQUENCE</scope>
    <source>
        <strain evidence="2">DSM 2634</strain>
    </source>
</reference>
<feature type="transmembrane region" description="Helical" evidence="1">
    <location>
        <begin position="293"/>
        <end position="313"/>
    </location>
</feature>
<accession>A0A939D6Z3</accession>
<keyword evidence="1" id="KW-0812">Transmembrane</keyword>
<name>A0A939D6Z3_CLOAM</name>
<feature type="transmembrane region" description="Helical" evidence="1">
    <location>
        <begin position="60"/>
        <end position="82"/>
    </location>
</feature>
<dbReference type="GO" id="GO:0015661">
    <property type="term" value="F:L-lysine efflux transmembrane transporter activity"/>
    <property type="evidence" value="ECO:0007669"/>
    <property type="project" value="InterPro"/>
</dbReference>
<dbReference type="InterPro" id="IPR005642">
    <property type="entry name" value="LysO"/>
</dbReference>
<gene>
    <name evidence="2" type="ORF">JYB65_01220</name>
</gene>
<feature type="transmembrane region" description="Helical" evidence="1">
    <location>
        <begin position="179"/>
        <end position="205"/>
    </location>
</feature>
<dbReference type="AlphaFoldDB" id="A0A939D6Z3"/>
<proteinExistence type="predicted"/>
<dbReference type="GO" id="GO:0005886">
    <property type="term" value="C:plasma membrane"/>
    <property type="evidence" value="ECO:0007669"/>
    <property type="project" value="TreeGrafter"/>
</dbReference>
<evidence type="ECO:0000256" key="1">
    <source>
        <dbReference type="SAM" id="Phobius"/>
    </source>
</evidence>
<dbReference type="PANTHER" id="PTHR35804:SF1">
    <property type="entry name" value="LYSINE EXPORTER LYSO"/>
    <property type="match status" value="1"/>
</dbReference>
<evidence type="ECO:0000313" key="2">
    <source>
        <dbReference type="EMBL" id="MBN7771983.1"/>
    </source>
</evidence>
<feature type="transmembrane region" description="Helical" evidence="1">
    <location>
        <begin position="150"/>
        <end position="167"/>
    </location>
</feature>
<dbReference type="Pfam" id="PF03956">
    <property type="entry name" value="Lys_export"/>
    <property type="match status" value="2"/>
</dbReference>
<evidence type="ECO:0000313" key="3">
    <source>
        <dbReference type="Proteomes" id="UP000664545"/>
    </source>
</evidence>
<protein>
    <submittedName>
        <fullName evidence="2">Lysine exporter LysO family protein</fullName>
    </submittedName>
</protein>
<keyword evidence="1" id="KW-0472">Membrane</keyword>
<feature type="transmembrane region" description="Helical" evidence="1">
    <location>
        <begin position="27"/>
        <end position="48"/>
    </location>
</feature>
<organism evidence="2 3">
    <name type="scientific">Clostridium aminobutyricum</name>
    <dbReference type="NCBI Taxonomy" id="33953"/>
    <lineage>
        <taxon>Bacteria</taxon>
        <taxon>Bacillati</taxon>
        <taxon>Bacillota</taxon>
        <taxon>Clostridia</taxon>
        <taxon>Eubacteriales</taxon>
        <taxon>Clostridiaceae</taxon>
        <taxon>Clostridium</taxon>
    </lineage>
</organism>
<dbReference type="Proteomes" id="UP000664545">
    <property type="component" value="Unassembled WGS sequence"/>
</dbReference>
<feature type="transmembrane region" description="Helical" evidence="1">
    <location>
        <begin position="250"/>
        <end position="273"/>
    </location>
</feature>
<dbReference type="EMBL" id="JAFJZZ010000001">
    <property type="protein sequence ID" value="MBN7771983.1"/>
    <property type="molecule type" value="Genomic_DNA"/>
</dbReference>
<keyword evidence="3" id="KW-1185">Reference proteome</keyword>
<dbReference type="PANTHER" id="PTHR35804">
    <property type="entry name" value="LYSINE EXPORTER LYSO"/>
    <property type="match status" value="1"/>
</dbReference>
<feature type="transmembrane region" description="Helical" evidence="1">
    <location>
        <begin position="120"/>
        <end position="138"/>
    </location>
</feature>
<keyword evidence="1" id="KW-1133">Transmembrane helix</keyword>
<sequence>MTLIPFVCLFIGSFIGLKKSNDSFLKGVDRVTTFVLILLMLTIGTNIGANDSVMYELDTIGINCVVIALCAIVFSVLGVWIIEKTILPLEKIQKELSLDNLELDYKVDAEAEKEKKTSPLVFIMPASIVIGIIIGFYILPKTHINMLDNILTGTLIVLYVGVGISIGSNKDVLKYIKVVGLRVVYISIAIFLGSLIGGFVSGIIMDIPFRASVISASGMSYYSITGAYMTKVYGIEIGTYGFMVNVMREFFTVLLLPILIKISKGSPIAGGAAGNMDTMLMPVTKFVGAELGLITLITGTILTFAVPFILPILHSVL</sequence>